<gene>
    <name evidence="1" type="ORF">EGYM00163_LOCUS24899</name>
</gene>
<sequence length="103" mass="11010">MPRYHRDLGAAQGRFEEGDCTVVPRVRLRLLGMGENKRSCVGQVECWFSTSLCRCPQAPNAATLLTCCPPPEGEWGGEVCTAALGASQARVRAPGSEGRPCCA</sequence>
<evidence type="ECO:0000313" key="1">
    <source>
        <dbReference type="EMBL" id="CAE0813748.1"/>
    </source>
</evidence>
<organism evidence="1">
    <name type="scientific">Eutreptiella gymnastica</name>
    <dbReference type="NCBI Taxonomy" id="73025"/>
    <lineage>
        <taxon>Eukaryota</taxon>
        <taxon>Discoba</taxon>
        <taxon>Euglenozoa</taxon>
        <taxon>Euglenida</taxon>
        <taxon>Spirocuta</taxon>
        <taxon>Euglenophyceae</taxon>
        <taxon>Eutreptiales</taxon>
        <taxon>Eutreptiaceae</taxon>
        <taxon>Eutreptiella</taxon>
    </lineage>
</organism>
<proteinExistence type="predicted"/>
<protein>
    <submittedName>
        <fullName evidence="1">Uncharacterized protein</fullName>
    </submittedName>
</protein>
<name>A0A7S4D250_9EUGL</name>
<dbReference type="AlphaFoldDB" id="A0A7S4D250"/>
<accession>A0A7S4D250</accession>
<dbReference type="EMBL" id="HBJA01070886">
    <property type="protein sequence ID" value="CAE0813748.1"/>
    <property type="molecule type" value="Transcribed_RNA"/>
</dbReference>
<reference evidence="1" key="1">
    <citation type="submission" date="2021-01" db="EMBL/GenBank/DDBJ databases">
        <authorList>
            <person name="Corre E."/>
            <person name="Pelletier E."/>
            <person name="Niang G."/>
            <person name="Scheremetjew M."/>
            <person name="Finn R."/>
            <person name="Kale V."/>
            <person name="Holt S."/>
            <person name="Cochrane G."/>
            <person name="Meng A."/>
            <person name="Brown T."/>
            <person name="Cohen L."/>
        </authorList>
    </citation>
    <scope>NUCLEOTIDE SEQUENCE</scope>
    <source>
        <strain evidence="1">CCMP1594</strain>
    </source>
</reference>